<dbReference type="AlphaFoldDB" id="A0AAD9GI79"/>
<organism evidence="2 3">
    <name type="scientific">Phytophthora citrophthora</name>
    <dbReference type="NCBI Taxonomy" id="4793"/>
    <lineage>
        <taxon>Eukaryota</taxon>
        <taxon>Sar</taxon>
        <taxon>Stramenopiles</taxon>
        <taxon>Oomycota</taxon>
        <taxon>Peronosporomycetes</taxon>
        <taxon>Peronosporales</taxon>
        <taxon>Peronosporaceae</taxon>
        <taxon>Phytophthora</taxon>
    </lineage>
</organism>
<name>A0AAD9GI79_9STRA</name>
<feature type="compositionally biased region" description="Polar residues" evidence="1">
    <location>
        <begin position="55"/>
        <end position="67"/>
    </location>
</feature>
<protein>
    <submittedName>
        <fullName evidence="2">Uncharacterized protein</fullName>
    </submittedName>
</protein>
<proteinExistence type="predicted"/>
<evidence type="ECO:0000313" key="2">
    <source>
        <dbReference type="EMBL" id="KAK1938863.1"/>
    </source>
</evidence>
<feature type="region of interest" description="Disordered" evidence="1">
    <location>
        <begin position="49"/>
        <end position="69"/>
    </location>
</feature>
<dbReference type="Proteomes" id="UP001259832">
    <property type="component" value="Unassembled WGS sequence"/>
</dbReference>
<gene>
    <name evidence="2" type="ORF">P3T76_008938</name>
</gene>
<accession>A0AAD9GI79</accession>
<reference evidence="2" key="1">
    <citation type="submission" date="2023-08" db="EMBL/GenBank/DDBJ databases">
        <title>Reference Genome Resource for the Citrus Pathogen Phytophthora citrophthora.</title>
        <authorList>
            <person name="Moller H."/>
            <person name="Coetzee B."/>
            <person name="Rose L.J."/>
            <person name="Van Niekerk J.M."/>
        </authorList>
    </citation>
    <scope>NUCLEOTIDE SEQUENCE</scope>
    <source>
        <strain evidence="2">STE-U-9442</strain>
    </source>
</reference>
<sequence>MFTRVVQQIFLVYLGTQATGKIALGIVTPPIEPRSSTYRQNRQNKLHEKFPECIQHNQKQDASSPSNDGLERLNTIQKKVVIVLEQFTRSPKLLNCGLRVFEFMIVISN</sequence>
<dbReference type="EMBL" id="JASMQC010000017">
    <property type="protein sequence ID" value="KAK1938863.1"/>
    <property type="molecule type" value="Genomic_DNA"/>
</dbReference>
<evidence type="ECO:0000313" key="3">
    <source>
        <dbReference type="Proteomes" id="UP001259832"/>
    </source>
</evidence>
<comment type="caution">
    <text evidence="2">The sequence shown here is derived from an EMBL/GenBank/DDBJ whole genome shotgun (WGS) entry which is preliminary data.</text>
</comment>
<keyword evidence="3" id="KW-1185">Reference proteome</keyword>
<evidence type="ECO:0000256" key="1">
    <source>
        <dbReference type="SAM" id="MobiDB-lite"/>
    </source>
</evidence>